<dbReference type="InterPro" id="IPR055170">
    <property type="entry name" value="GFO_IDH_MocA-like_dom"/>
</dbReference>
<gene>
    <name evidence="3" type="ORF">F4Y08_11295</name>
</gene>
<dbReference type="EMBL" id="VXPY01000080">
    <property type="protein sequence ID" value="MYD90903.1"/>
    <property type="molecule type" value="Genomic_DNA"/>
</dbReference>
<dbReference type="InterPro" id="IPR000683">
    <property type="entry name" value="Gfo/Idh/MocA-like_OxRdtase_N"/>
</dbReference>
<evidence type="ECO:0000259" key="1">
    <source>
        <dbReference type="Pfam" id="PF01408"/>
    </source>
</evidence>
<dbReference type="AlphaFoldDB" id="A0A6B1DW39"/>
<organism evidence="3">
    <name type="scientific">Caldilineaceae bacterium SB0662_bin_9</name>
    <dbReference type="NCBI Taxonomy" id="2605258"/>
    <lineage>
        <taxon>Bacteria</taxon>
        <taxon>Bacillati</taxon>
        <taxon>Chloroflexota</taxon>
        <taxon>Caldilineae</taxon>
        <taxon>Caldilineales</taxon>
        <taxon>Caldilineaceae</taxon>
    </lineage>
</organism>
<proteinExistence type="predicted"/>
<dbReference type="SUPFAM" id="SSF55347">
    <property type="entry name" value="Glyceraldehyde-3-phosphate dehydrogenase-like, C-terminal domain"/>
    <property type="match status" value="1"/>
</dbReference>
<name>A0A6B1DW39_9CHLR</name>
<dbReference type="GO" id="GO:0000166">
    <property type="term" value="F:nucleotide binding"/>
    <property type="evidence" value="ECO:0007669"/>
    <property type="project" value="InterPro"/>
</dbReference>
<evidence type="ECO:0000259" key="2">
    <source>
        <dbReference type="Pfam" id="PF22725"/>
    </source>
</evidence>
<comment type="caution">
    <text evidence="3">The sequence shown here is derived from an EMBL/GenBank/DDBJ whole genome shotgun (WGS) entry which is preliminary data.</text>
</comment>
<feature type="domain" description="Gfo/Idh/MocA-like oxidoreductase N-terminal" evidence="1">
    <location>
        <begin position="4"/>
        <end position="123"/>
    </location>
</feature>
<sequence>MEDLRVGVIGAGGRGGLAAHAHKPGNGARIAAVCDIRTAVLQECRAAYGEDILTTDSPAVLLEQDLDAVFVCSPDYLHCSHAGAALEAGVAVYLEKPMGITIAECDEILRLAAHGQTKLYLGHNMRHMDFVVTMKKLITDGAIGEVQTAWCRHFVGHGGDFYFKDWHADRRLSTGMLLQKATHDIDVLHWLCSGYSRRVHAMGALAVYGRVGDRLSEPAPRPRYSLDNWPPLTQTGLHPIVDIEDISMMQMELDNGVLACYQQCHFTPDYWRNYTVIGTEGRIENFGNGEGGTVIKVWNRRRNGYDAAGDIEIPMQPLSGGHGGADPRIVAEFLGFVRGETVPRTSPMEARHSVAAGCCATDSLRHGGVPVDVPDVAPDIAEFFASTI</sequence>
<dbReference type="Gene3D" id="3.30.360.10">
    <property type="entry name" value="Dihydrodipicolinate Reductase, domain 2"/>
    <property type="match status" value="1"/>
</dbReference>
<dbReference type="Pfam" id="PF01408">
    <property type="entry name" value="GFO_IDH_MocA"/>
    <property type="match status" value="1"/>
</dbReference>
<reference evidence="3" key="1">
    <citation type="submission" date="2019-09" db="EMBL/GenBank/DDBJ databases">
        <title>Characterisation of the sponge microbiome using genome-centric metagenomics.</title>
        <authorList>
            <person name="Engelberts J.P."/>
            <person name="Robbins S.J."/>
            <person name="De Goeij J.M."/>
            <person name="Aranda M."/>
            <person name="Bell S.C."/>
            <person name="Webster N.S."/>
        </authorList>
    </citation>
    <scope>NUCLEOTIDE SEQUENCE</scope>
    <source>
        <strain evidence="3">SB0662_bin_9</strain>
    </source>
</reference>
<dbReference type="Gene3D" id="3.40.50.720">
    <property type="entry name" value="NAD(P)-binding Rossmann-like Domain"/>
    <property type="match status" value="1"/>
</dbReference>
<evidence type="ECO:0000313" key="3">
    <source>
        <dbReference type="EMBL" id="MYD90903.1"/>
    </source>
</evidence>
<accession>A0A6B1DW39</accession>
<dbReference type="PANTHER" id="PTHR43708">
    <property type="entry name" value="CONSERVED EXPRESSED OXIDOREDUCTASE (EUROFUNG)"/>
    <property type="match status" value="1"/>
</dbReference>
<dbReference type="InterPro" id="IPR051317">
    <property type="entry name" value="Gfo/Idh/MocA_oxidoreduct"/>
</dbReference>
<dbReference type="InterPro" id="IPR036291">
    <property type="entry name" value="NAD(P)-bd_dom_sf"/>
</dbReference>
<dbReference type="PANTHER" id="PTHR43708:SF8">
    <property type="entry name" value="OXIDOREDUCTASE"/>
    <property type="match status" value="1"/>
</dbReference>
<dbReference type="Pfam" id="PF22725">
    <property type="entry name" value="GFO_IDH_MocA_C3"/>
    <property type="match status" value="1"/>
</dbReference>
<protein>
    <submittedName>
        <fullName evidence="3">Gfo/Idh/MocA family oxidoreductase</fullName>
    </submittedName>
</protein>
<dbReference type="SUPFAM" id="SSF51735">
    <property type="entry name" value="NAD(P)-binding Rossmann-fold domains"/>
    <property type="match status" value="1"/>
</dbReference>
<feature type="domain" description="GFO/IDH/MocA-like oxidoreductase" evidence="2">
    <location>
        <begin position="132"/>
        <end position="284"/>
    </location>
</feature>